<evidence type="ECO:0000259" key="4">
    <source>
        <dbReference type="Pfam" id="PF02737"/>
    </source>
</evidence>
<dbReference type="InterPro" id="IPR006108">
    <property type="entry name" value="3HC_DH_C"/>
</dbReference>
<feature type="domain" description="3-hydroxyacyl-CoA dehydrogenase NAD binding" evidence="4">
    <location>
        <begin position="5"/>
        <end position="164"/>
    </location>
</feature>
<evidence type="ECO:0000313" key="6">
    <source>
        <dbReference type="Proteomes" id="UP001642405"/>
    </source>
</evidence>
<dbReference type="Pfam" id="PF00725">
    <property type="entry name" value="3HCDH"/>
    <property type="match status" value="1"/>
</dbReference>
<evidence type="ECO:0000256" key="1">
    <source>
        <dbReference type="ARBA" id="ARBA00009463"/>
    </source>
</evidence>
<dbReference type="PANTHER" id="PTHR48075">
    <property type="entry name" value="3-HYDROXYACYL-COA DEHYDROGENASE FAMILY PROTEIN"/>
    <property type="match status" value="1"/>
</dbReference>
<comment type="similarity">
    <text evidence="1">Belongs to the 3-hydroxyacyl-CoA dehydrogenase family.</text>
</comment>
<keyword evidence="2" id="KW-0560">Oxidoreductase</keyword>
<reference evidence="5 6" key="1">
    <citation type="submission" date="2024-01" db="EMBL/GenBank/DDBJ databases">
        <authorList>
            <person name="Allen C."/>
            <person name="Tagirdzhanova G."/>
        </authorList>
    </citation>
    <scope>NUCLEOTIDE SEQUENCE [LARGE SCALE GENOMIC DNA]</scope>
</reference>
<evidence type="ECO:0000313" key="5">
    <source>
        <dbReference type="EMBL" id="CAK7234099.1"/>
    </source>
</evidence>
<comment type="caution">
    <text evidence="5">The sequence shown here is derived from an EMBL/GenBank/DDBJ whole genome shotgun (WGS) entry which is preliminary data.</text>
</comment>
<evidence type="ECO:0000259" key="3">
    <source>
        <dbReference type="Pfam" id="PF00725"/>
    </source>
</evidence>
<accession>A0ABP0CPT0</accession>
<dbReference type="InterPro" id="IPR008927">
    <property type="entry name" value="6-PGluconate_DH-like_C_sf"/>
</dbReference>
<name>A0ABP0CPT0_9PEZI</name>
<evidence type="ECO:0008006" key="7">
    <source>
        <dbReference type="Google" id="ProtNLM"/>
    </source>
</evidence>
<organism evidence="5 6">
    <name type="scientific">Sporothrix curviconia</name>
    <dbReference type="NCBI Taxonomy" id="1260050"/>
    <lineage>
        <taxon>Eukaryota</taxon>
        <taxon>Fungi</taxon>
        <taxon>Dikarya</taxon>
        <taxon>Ascomycota</taxon>
        <taxon>Pezizomycotina</taxon>
        <taxon>Sordariomycetes</taxon>
        <taxon>Sordariomycetidae</taxon>
        <taxon>Ophiostomatales</taxon>
        <taxon>Ophiostomataceae</taxon>
        <taxon>Sporothrix</taxon>
    </lineage>
</organism>
<sequence>MWSRCGRPVHIVDRNPLQLERASAQIQKLRQTWPLGSLPGDRTNTAWGAFAVSSPDGLADSLGQSWLAIECVPEVRPLKRSILQELDVLAPADVIVASNSSSFTISELLQGFQLQSPDRFASIHSYWPPETTPVEIMGAESTRPEILQTLMTQAAAHGFQPFLVRRSSTGYIYNRIWAAIKRETLQVLDEGVATAAEIDGLFKAVLQTPKGPCAQMDTVGLDVVLNIEEHYAEERPELPKAPRTYLEKMIAGGKLGVKSGEGFFKYEETK</sequence>
<evidence type="ECO:0000256" key="2">
    <source>
        <dbReference type="ARBA" id="ARBA00023002"/>
    </source>
</evidence>
<dbReference type="InterPro" id="IPR022694">
    <property type="entry name" value="3-OHacyl-CoA_DH"/>
</dbReference>
<dbReference type="SUPFAM" id="SSF48179">
    <property type="entry name" value="6-phosphogluconate dehydrogenase C-terminal domain-like"/>
    <property type="match status" value="1"/>
</dbReference>
<feature type="domain" description="3-hydroxyacyl-CoA dehydrogenase C-terminal" evidence="3">
    <location>
        <begin position="170"/>
        <end position="266"/>
    </location>
</feature>
<proteinExistence type="inferred from homology"/>
<dbReference type="SUPFAM" id="SSF51735">
    <property type="entry name" value="NAD(P)-binding Rossmann-fold domains"/>
    <property type="match status" value="1"/>
</dbReference>
<gene>
    <name evidence="5" type="ORF">SCUCBS95973_008820</name>
</gene>
<dbReference type="InterPro" id="IPR013328">
    <property type="entry name" value="6PGD_dom2"/>
</dbReference>
<protein>
    <recommendedName>
        <fullName evidence="7">3-hydroxyacyl-CoA dehydrogenase</fullName>
    </recommendedName>
</protein>
<dbReference type="PIRSF" id="PIRSF000105">
    <property type="entry name" value="HCDH"/>
    <property type="match status" value="1"/>
</dbReference>
<dbReference type="Proteomes" id="UP001642405">
    <property type="component" value="Unassembled WGS sequence"/>
</dbReference>
<dbReference type="EMBL" id="CAWUHB010000080">
    <property type="protein sequence ID" value="CAK7234099.1"/>
    <property type="molecule type" value="Genomic_DNA"/>
</dbReference>
<dbReference type="InterPro" id="IPR006176">
    <property type="entry name" value="3-OHacyl-CoA_DH_NAD-bd"/>
</dbReference>
<dbReference type="Gene3D" id="1.10.1040.10">
    <property type="entry name" value="N-(1-d-carboxylethyl)-l-norvaline Dehydrogenase, domain 2"/>
    <property type="match status" value="1"/>
</dbReference>
<dbReference type="Pfam" id="PF02737">
    <property type="entry name" value="3HCDH_N"/>
    <property type="match status" value="1"/>
</dbReference>
<dbReference type="PANTHER" id="PTHR48075:SF3">
    <property type="entry name" value="3-HYDROXYACYL-COA DEHYDROGENASE"/>
    <property type="match status" value="1"/>
</dbReference>
<keyword evidence="6" id="KW-1185">Reference proteome</keyword>
<dbReference type="InterPro" id="IPR036291">
    <property type="entry name" value="NAD(P)-bd_dom_sf"/>
</dbReference>
<dbReference type="Gene3D" id="3.40.50.720">
    <property type="entry name" value="NAD(P)-binding Rossmann-like Domain"/>
    <property type="match status" value="1"/>
</dbReference>